<sequence>MKKHFINAFVALGMLATLSSCAKEEQTDLKPVKTMAHPLDPGNYGYYQVVTDENYFYNDSVSTFARPTANYLKMKPLSLEKYKNGSLLDSVCNQDLALHFEGKALKTHPKSALWGAKPYVENEHPPLLTLNSTNPIITIKMSKMLTGFGLELNSYYQELNKRVGINISLWNSKLNKMVEHSGGTRYLQSLSFEVIPYGLPGGARLDGLNGKEEFDEVRIRFEYNPNQPPPPIGPFEVYVTGFRYVLAK</sequence>
<feature type="signal peptide" evidence="1">
    <location>
        <begin position="1"/>
        <end position="22"/>
    </location>
</feature>
<dbReference type="AlphaFoldDB" id="A0A916UAR9"/>
<dbReference type="RefSeq" id="WP_188626674.1">
    <property type="nucleotide sequence ID" value="NZ_BMIL01000006.1"/>
</dbReference>
<evidence type="ECO:0008006" key="4">
    <source>
        <dbReference type="Google" id="ProtNLM"/>
    </source>
</evidence>
<accession>A0A916UAR9</accession>
<reference evidence="2" key="1">
    <citation type="journal article" date="2014" name="Int. J. Syst. Evol. Microbiol.">
        <title>Complete genome sequence of Corynebacterium casei LMG S-19264T (=DSM 44701T), isolated from a smear-ripened cheese.</title>
        <authorList>
            <consortium name="US DOE Joint Genome Institute (JGI-PGF)"/>
            <person name="Walter F."/>
            <person name="Albersmeier A."/>
            <person name="Kalinowski J."/>
            <person name="Ruckert C."/>
        </authorList>
    </citation>
    <scope>NUCLEOTIDE SEQUENCE</scope>
    <source>
        <strain evidence="2">CGMCC 1.15343</strain>
    </source>
</reference>
<dbReference type="Proteomes" id="UP000651668">
    <property type="component" value="Unassembled WGS sequence"/>
</dbReference>
<proteinExistence type="predicted"/>
<feature type="chain" id="PRO_5038024437" description="NigD-like protein" evidence="1">
    <location>
        <begin position="23"/>
        <end position="248"/>
    </location>
</feature>
<evidence type="ECO:0000256" key="1">
    <source>
        <dbReference type="SAM" id="SignalP"/>
    </source>
</evidence>
<protein>
    <recommendedName>
        <fullName evidence="4">NigD-like protein</fullName>
    </recommendedName>
</protein>
<dbReference type="PROSITE" id="PS51257">
    <property type="entry name" value="PROKAR_LIPOPROTEIN"/>
    <property type="match status" value="1"/>
</dbReference>
<evidence type="ECO:0000313" key="2">
    <source>
        <dbReference type="EMBL" id="GGC65708.1"/>
    </source>
</evidence>
<reference evidence="2" key="2">
    <citation type="submission" date="2020-09" db="EMBL/GenBank/DDBJ databases">
        <authorList>
            <person name="Sun Q."/>
            <person name="Zhou Y."/>
        </authorList>
    </citation>
    <scope>NUCLEOTIDE SEQUENCE</scope>
    <source>
        <strain evidence="2">CGMCC 1.15343</strain>
    </source>
</reference>
<gene>
    <name evidence="2" type="ORF">GCM10011387_19130</name>
</gene>
<dbReference type="EMBL" id="BMIL01000006">
    <property type="protein sequence ID" value="GGC65708.1"/>
    <property type="molecule type" value="Genomic_DNA"/>
</dbReference>
<keyword evidence="3" id="KW-1185">Reference proteome</keyword>
<organism evidence="2 3">
    <name type="scientific">Pedobacter quisquiliarum</name>
    <dbReference type="NCBI Taxonomy" id="1834438"/>
    <lineage>
        <taxon>Bacteria</taxon>
        <taxon>Pseudomonadati</taxon>
        <taxon>Bacteroidota</taxon>
        <taxon>Sphingobacteriia</taxon>
        <taxon>Sphingobacteriales</taxon>
        <taxon>Sphingobacteriaceae</taxon>
        <taxon>Pedobacter</taxon>
    </lineage>
</organism>
<name>A0A916UAR9_9SPHI</name>
<evidence type="ECO:0000313" key="3">
    <source>
        <dbReference type="Proteomes" id="UP000651668"/>
    </source>
</evidence>
<keyword evidence="1" id="KW-0732">Signal</keyword>
<comment type="caution">
    <text evidence="2">The sequence shown here is derived from an EMBL/GenBank/DDBJ whole genome shotgun (WGS) entry which is preliminary data.</text>
</comment>